<keyword evidence="5" id="KW-1185">Reference proteome</keyword>
<dbReference type="Gene3D" id="2.30.110.10">
    <property type="entry name" value="Electron Transport, Fmn-binding Protein, Chain A"/>
    <property type="match status" value="1"/>
</dbReference>
<evidence type="ECO:0000256" key="1">
    <source>
        <dbReference type="ARBA" id="ARBA00008898"/>
    </source>
</evidence>
<organism evidence="4 5">
    <name type="scientific">Streptomyces eurocidicus</name>
    <name type="common">Streptoverticillium eurocidicus</name>
    <dbReference type="NCBI Taxonomy" id="66423"/>
    <lineage>
        <taxon>Bacteria</taxon>
        <taxon>Bacillati</taxon>
        <taxon>Actinomycetota</taxon>
        <taxon>Actinomycetes</taxon>
        <taxon>Kitasatosporales</taxon>
        <taxon>Streptomycetaceae</taxon>
        <taxon>Streptomyces</taxon>
    </lineage>
</organism>
<dbReference type="Pfam" id="PF01613">
    <property type="entry name" value="Flavin_Reduct"/>
    <property type="match status" value="1"/>
</dbReference>
<dbReference type="AlphaFoldDB" id="A0A2N8NZ55"/>
<dbReference type="PANTHER" id="PTHR30466:SF11">
    <property type="entry name" value="FLAVIN-DEPENDENT MONOOXYGENASE, REDUCTASE SUBUNIT HSAB"/>
    <property type="match status" value="1"/>
</dbReference>
<dbReference type="Proteomes" id="UP000235945">
    <property type="component" value="Unassembled WGS sequence"/>
</dbReference>
<evidence type="ECO:0000313" key="5">
    <source>
        <dbReference type="Proteomes" id="UP000235945"/>
    </source>
</evidence>
<dbReference type="InterPro" id="IPR012349">
    <property type="entry name" value="Split_barrel_FMN-bd"/>
</dbReference>
<dbReference type="InterPro" id="IPR050268">
    <property type="entry name" value="NADH-dep_flavin_reductase"/>
</dbReference>
<dbReference type="EMBL" id="LGUI01000002">
    <property type="protein sequence ID" value="PNE34053.1"/>
    <property type="molecule type" value="Genomic_DNA"/>
</dbReference>
<dbReference type="SUPFAM" id="SSF50475">
    <property type="entry name" value="FMN-binding split barrel"/>
    <property type="match status" value="1"/>
</dbReference>
<comment type="similarity">
    <text evidence="1">Belongs to the non-flavoprotein flavin reductase family.</text>
</comment>
<keyword evidence="2" id="KW-0560">Oxidoreductase</keyword>
<dbReference type="OrthoDB" id="3677205at2"/>
<protein>
    <recommendedName>
        <fullName evidence="3">Flavin reductase like domain-containing protein</fullName>
    </recommendedName>
</protein>
<reference evidence="5" key="1">
    <citation type="submission" date="2015-07" db="EMBL/GenBank/DDBJ databases">
        <authorList>
            <person name="Graham D.E."/>
            <person name="Giannone R.J."/>
            <person name="Gulvik C.A."/>
            <person name="Hettich R.L."/>
            <person name="Klingeman D.M."/>
            <person name="Mahan K.M."/>
            <person name="Parry R.J."/>
            <person name="Spain J.C."/>
        </authorList>
    </citation>
    <scope>NUCLEOTIDE SEQUENCE [LARGE SCALE GENOMIC DNA]</scope>
    <source>
        <strain evidence="5">ATCC 27428</strain>
    </source>
</reference>
<feature type="domain" description="Flavin reductase like" evidence="3">
    <location>
        <begin position="12"/>
        <end position="158"/>
    </location>
</feature>
<evidence type="ECO:0000313" key="4">
    <source>
        <dbReference type="EMBL" id="PNE34053.1"/>
    </source>
</evidence>
<proteinExistence type="inferred from homology"/>
<comment type="caution">
    <text evidence="4">The sequence shown here is derived from an EMBL/GenBank/DDBJ whole genome shotgun (WGS) entry which is preliminary data.</text>
</comment>
<dbReference type="GO" id="GO:0042602">
    <property type="term" value="F:riboflavin reductase (NADPH) activity"/>
    <property type="evidence" value="ECO:0007669"/>
    <property type="project" value="TreeGrafter"/>
</dbReference>
<dbReference type="PANTHER" id="PTHR30466">
    <property type="entry name" value="FLAVIN REDUCTASE"/>
    <property type="match status" value="1"/>
</dbReference>
<gene>
    <name evidence="4" type="ORF">AF335_05080</name>
</gene>
<sequence length="170" mass="18134">MAVDAARFRALFGSFPTAVTVVTATDANGRPRGLTCNAVSAVSVDPPLLLVCVHRNARTLAALRHSGAFVVNVLADGGQDTARVFADRSEHKFAGVEWVPSVNARGAPVLVDVALAHAECVVVRTVEAGDHWIFIGRVEHAESYPRSPVLYHRGAFTVWDAQARQVGSPP</sequence>
<accession>A0A2N8NZ55</accession>
<dbReference type="GO" id="GO:0010181">
    <property type="term" value="F:FMN binding"/>
    <property type="evidence" value="ECO:0007669"/>
    <property type="project" value="InterPro"/>
</dbReference>
<dbReference type="SMART" id="SM00903">
    <property type="entry name" value="Flavin_Reduct"/>
    <property type="match status" value="1"/>
</dbReference>
<name>A0A2N8NZ55_STREU</name>
<evidence type="ECO:0000259" key="3">
    <source>
        <dbReference type="SMART" id="SM00903"/>
    </source>
</evidence>
<dbReference type="InterPro" id="IPR002563">
    <property type="entry name" value="Flavin_Rdtase-like_dom"/>
</dbReference>
<dbReference type="RefSeq" id="WP_102917094.1">
    <property type="nucleotide sequence ID" value="NZ_JACHJF010000032.1"/>
</dbReference>
<evidence type="ECO:0000256" key="2">
    <source>
        <dbReference type="ARBA" id="ARBA00023002"/>
    </source>
</evidence>